<comment type="subcellular location">
    <subcellularLocation>
        <location evidence="1">Cell membrane</location>
        <topology evidence="1">Multi-pass membrane protein</topology>
    </subcellularLocation>
</comment>
<accession>A0ABN8N7N7</accession>
<dbReference type="PROSITE" id="PS50262">
    <property type="entry name" value="G_PROTEIN_RECEP_F1_2"/>
    <property type="match status" value="2"/>
</dbReference>
<proteinExistence type="inferred from homology"/>
<feature type="domain" description="G-protein coupled receptors family 1 profile" evidence="12">
    <location>
        <begin position="50"/>
        <end position="173"/>
    </location>
</feature>
<keyword evidence="7 10" id="KW-0675">Receptor</keyword>
<feature type="transmembrane region" description="Helical" evidence="11">
    <location>
        <begin position="250"/>
        <end position="272"/>
    </location>
</feature>
<evidence type="ECO:0000256" key="6">
    <source>
        <dbReference type="ARBA" id="ARBA00023136"/>
    </source>
</evidence>
<comment type="caution">
    <text evidence="13">The sequence shown here is derived from an EMBL/GenBank/DDBJ whole genome shotgun (WGS) entry which is preliminary data.</text>
</comment>
<keyword evidence="14" id="KW-1185">Reference proteome</keyword>
<keyword evidence="2" id="KW-1003">Cell membrane</keyword>
<name>A0ABN8N7N7_9CNID</name>
<evidence type="ECO:0000256" key="1">
    <source>
        <dbReference type="ARBA" id="ARBA00004651"/>
    </source>
</evidence>
<dbReference type="CDD" id="cd00637">
    <property type="entry name" value="7tm_classA_rhodopsin-like"/>
    <property type="match status" value="2"/>
</dbReference>
<comment type="similarity">
    <text evidence="10">Belongs to the G-protein coupled receptor 1 family.</text>
</comment>
<dbReference type="Proteomes" id="UP001159427">
    <property type="component" value="Unassembled WGS sequence"/>
</dbReference>
<sequence>QPLRNPEFHTKVQLNMNVSLKTTKDCSLPLYQGIALMTANATVCVFGSLGNLLVCFAIATNPRLRRCSNYLLFSLAVADLIVTLVCEPLLLEMFYNRTFVRECKPSLERLYSILTNLSCSASVVHLACISVDRFIAVVFPLHHEIVMKRCGLKIMLIASWAFPISVPILMVVLPPSFPKGFLAIASFAFSYFVVIFSYLLIMVFLLIHKRKRKRLRARAVSCIRPDDNMNESSENANSCSLPPAHGIPLIAINFIICVLGSLGNFLVCLAITTNSRLRRASNYLLFSLAIADLIVTLVCEPLLLKVIITRTFFHECTKRLQLTYSILSQISCGSSVLHMVAISFDRFVAVVFPLRHKNFIEGCGLKLMLIISWSIPILGRVLVSIVPPASYPGNFIGLGTFALSYFFIFFFYFLIVLFLLHYRKTRKHLGARANSVKVTFRREVRVTCTLAIAIGVFTACWVPLMTVFFAAGKLIINRNGSLLMWLRTLALSNSAMNFLIYSAKIRDFKEAYVYIFRKMLRL</sequence>
<feature type="transmembrane region" description="Helical" evidence="11">
    <location>
        <begin position="395"/>
        <end position="420"/>
    </location>
</feature>
<feature type="transmembrane region" description="Helical" evidence="11">
    <location>
        <begin position="152"/>
        <end position="174"/>
    </location>
</feature>
<keyword evidence="5 10" id="KW-0297">G-protein coupled receptor</keyword>
<dbReference type="SUPFAM" id="SSF81321">
    <property type="entry name" value="Family A G protein-coupled receptor-like"/>
    <property type="match status" value="2"/>
</dbReference>
<evidence type="ECO:0000256" key="7">
    <source>
        <dbReference type="ARBA" id="ARBA00023170"/>
    </source>
</evidence>
<keyword evidence="3 10" id="KW-0812">Transmembrane</keyword>
<gene>
    <name evidence="13" type="ORF">PEVE_00040912</name>
</gene>
<keyword evidence="4 11" id="KW-1133">Transmembrane helix</keyword>
<dbReference type="Gene3D" id="1.20.1070.10">
    <property type="entry name" value="Rhodopsin 7-helix transmembrane proteins"/>
    <property type="match status" value="2"/>
</dbReference>
<evidence type="ECO:0000256" key="5">
    <source>
        <dbReference type="ARBA" id="ARBA00023040"/>
    </source>
</evidence>
<dbReference type="PROSITE" id="PS00237">
    <property type="entry name" value="G_PROTEIN_RECEP_F1_1"/>
    <property type="match status" value="1"/>
</dbReference>
<feature type="transmembrane region" description="Helical" evidence="11">
    <location>
        <begin position="363"/>
        <end position="383"/>
    </location>
</feature>
<evidence type="ECO:0000256" key="9">
    <source>
        <dbReference type="ARBA" id="ARBA00023224"/>
    </source>
</evidence>
<feature type="transmembrane region" description="Helical" evidence="11">
    <location>
        <begin position="34"/>
        <end position="58"/>
    </location>
</feature>
<feature type="transmembrane region" description="Helical" evidence="11">
    <location>
        <begin position="110"/>
        <end position="131"/>
    </location>
</feature>
<dbReference type="EMBL" id="CALNXI010000762">
    <property type="protein sequence ID" value="CAH3044771.1"/>
    <property type="molecule type" value="Genomic_DNA"/>
</dbReference>
<evidence type="ECO:0000256" key="4">
    <source>
        <dbReference type="ARBA" id="ARBA00022989"/>
    </source>
</evidence>
<feature type="transmembrane region" description="Helical" evidence="11">
    <location>
        <begin position="180"/>
        <end position="207"/>
    </location>
</feature>
<reference evidence="13 14" key="1">
    <citation type="submission" date="2022-05" db="EMBL/GenBank/DDBJ databases">
        <authorList>
            <consortium name="Genoscope - CEA"/>
            <person name="William W."/>
        </authorList>
    </citation>
    <scope>NUCLEOTIDE SEQUENCE [LARGE SCALE GENOMIC DNA]</scope>
</reference>
<evidence type="ECO:0000256" key="3">
    <source>
        <dbReference type="ARBA" id="ARBA00022692"/>
    </source>
</evidence>
<protein>
    <recommendedName>
        <fullName evidence="12">G-protein coupled receptors family 1 profile domain-containing protein</fullName>
    </recommendedName>
</protein>
<dbReference type="Pfam" id="PF00001">
    <property type="entry name" value="7tm_1"/>
    <property type="match status" value="2"/>
</dbReference>
<evidence type="ECO:0000259" key="12">
    <source>
        <dbReference type="PROSITE" id="PS50262"/>
    </source>
</evidence>
<keyword evidence="6 11" id="KW-0472">Membrane</keyword>
<evidence type="ECO:0000256" key="11">
    <source>
        <dbReference type="SAM" id="Phobius"/>
    </source>
</evidence>
<dbReference type="InterPro" id="IPR017452">
    <property type="entry name" value="GPCR_Rhodpsn_7TM"/>
</dbReference>
<dbReference type="InterPro" id="IPR000276">
    <property type="entry name" value="GPCR_Rhodpsn"/>
</dbReference>
<feature type="transmembrane region" description="Helical" evidence="11">
    <location>
        <begin position="70"/>
        <end position="90"/>
    </location>
</feature>
<evidence type="ECO:0000256" key="8">
    <source>
        <dbReference type="ARBA" id="ARBA00023180"/>
    </source>
</evidence>
<evidence type="ECO:0000313" key="14">
    <source>
        <dbReference type="Proteomes" id="UP001159427"/>
    </source>
</evidence>
<dbReference type="SMART" id="SM01381">
    <property type="entry name" value="7TM_GPCR_Srsx"/>
    <property type="match status" value="1"/>
</dbReference>
<dbReference type="PANTHER" id="PTHR24246:SF27">
    <property type="entry name" value="ADENOSINE RECEPTOR, ISOFORM A"/>
    <property type="match status" value="1"/>
</dbReference>
<keyword evidence="9 10" id="KW-0807">Transducer</keyword>
<feature type="domain" description="G-protein coupled receptors family 1 profile" evidence="12">
    <location>
        <begin position="263"/>
        <end position="501"/>
    </location>
</feature>
<feature type="transmembrane region" description="Helical" evidence="11">
    <location>
        <begin position="450"/>
        <end position="476"/>
    </location>
</feature>
<evidence type="ECO:0000256" key="10">
    <source>
        <dbReference type="RuleBase" id="RU000688"/>
    </source>
</evidence>
<feature type="transmembrane region" description="Helical" evidence="11">
    <location>
        <begin position="482"/>
        <end position="501"/>
    </location>
</feature>
<dbReference type="PRINTS" id="PR00237">
    <property type="entry name" value="GPCRRHODOPSN"/>
</dbReference>
<keyword evidence="8" id="KW-0325">Glycoprotein</keyword>
<evidence type="ECO:0000313" key="13">
    <source>
        <dbReference type="EMBL" id="CAH3044771.1"/>
    </source>
</evidence>
<feature type="transmembrane region" description="Helical" evidence="11">
    <location>
        <begin position="284"/>
        <end position="304"/>
    </location>
</feature>
<feature type="non-terminal residue" evidence="13">
    <location>
        <position position="1"/>
    </location>
</feature>
<dbReference type="PANTHER" id="PTHR24246">
    <property type="entry name" value="OLFACTORY RECEPTOR AND ADENOSINE RECEPTOR"/>
    <property type="match status" value="1"/>
</dbReference>
<evidence type="ECO:0000256" key="2">
    <source>
        <dbReference type="ARBA" id="ARBA00022475"/>
    </source>
</evidence>
<organism evidence="13 14">
    <name type="scientific">Porites evermanni</name>
    <dbReference type="NCBI Taxonomy" id="104178"/>
    <lineage>
        <taxon>Eukaryota</taxon>
        <taxon>Metazoa</taxon>
        <taxon>Cnidaria</taxon>
        <taxon>Anthozoa</taxon>
        <taxon>Hexacorallia</taxon>
        <taxon>Scleractinia</taxon>
        <taxon>Fungiina</taxon>
        <taxon>Poritidae</taxon>
        <taxon>Porites</taxon>
    </lineage>
</organism>